<evidence type="ECO:0000259" key="9">
    <source>
        <dbReference type="Pfam" id="PF07715"/>
    </source>
</evidence>
<dbReference type="PROSITE" id="PS52016">
    <property type="entry name" value="TONB_DEPENDENT_REC_3"/>
    <property type="match status" value="1"/>
</dbReference>
<dbReference type="InterPro" id="IPR023997">
    <property type="entry name" value="TonB-dep_OMP_SusC/RagA_CS"/>
</dbReference>
<sequence>MYRSSKKLSKVGILLIMGMAMQGTATGSVPYYPVETHVVQEQINVRITVKDQETGTALSGVNMLVDGKAIGFTNDSGVFQGTVTKGTTIRLRMIGYTQTSITVERETYAVGLNSLDESIDEVVVTALGIKREEKALGYATTTVKGEQLTDAMSSNWMDALSGKVAGLNLMRSNAGPVGSTKIILRGESNLTDNNEALIVVDGVVVNGGSGRRSSLGSDSPYGTSSDNMPVDYGSGMDDINPDDIESVTVLKGPGAAALYGSRAANGAVIITTKTGTKKERGIGVTINSNTSFESMNRSPELQYEYGQGTGGAAHYSMGSSIDGGSTSGTSSAYGPKFDGQNFFQLDPTTQKVGLERTPWRAYDGKQGVNGFFDVGRTFTNSVSIDGNTDKTSARFSATNVQNKWIVPNTGYKRNTFSLAVNSKVSEKLTINTKVSYNNRWSDNLPGTGYGNQSLMYWYIFWQPSANIEWLRDYWVKGEEQRKIFYPYSTYPENPYAISYEFINANNRHTFTGNAQASYQFTKELSLQVRAAMDFSAENRNQNRPYDAGSKLAEGSFRTQSIFSRETNADFLLRYAKKLNDDFDFSATVGGATLNNEYRRDDMTSDGLTYPGIYNHGNAKYGIKTQQLNERFQTNSFYGLFTAAYKEFLFLDFTGRMDWTSTLAAVKDPDKKLNFFYPSVNASFVISEVAEMPSFINFAKVRASVAGTGSGVTKPYMTNFAYQKPPNLVGGGNIMNPTGLVNPMILPLKTSSYEVGMDVRMFRKRVNLDVALYKANTFSQHLNRIVDASSGVSRYLINLGEVQNSGVEVALNTDQIKKDSGFNWSSMLTYTSNKNEIKQLADSSIVLQQRSVGSGQIVGFVGGSLGDLYGLGYERAPDGQIIYDESTGYAKITKEVIYLGNTIPKGKMSLGNNFSYKGIRLNVLFDAQWGGVAHSLTHYKLAEQGKTVNTLPGRYSGLIGNGVIQNADGSFRPNDVIATNVDEYYRSHYGADNAEGSTFATDFLKFREARLDYTFNRNVVKRLGINRATIGVYGRDLFIWTKWPAFDPEFGTLDGSDIVKGFEIAQFPSTRTFGFNLVVGF</sequence>
<evidence type="ECO:0000256" key="3">
    <source>
        <dbReference type="ARBA" id="ARBA00022452"/>
    </source>
</evidence>
<evidence type="ECO:0000313" key="11">
    <source>
        <dbReference type="Proteomes" id="UP000236731"/>
    </source>
</evidence>
<dbReference type="Gene3D" id="2.170.130.10">
    <property type="entry name" value="TonB-dependent receptor, plug domain"/>
    <property type="match status" value="1"/>
</dbReference>
<name>A0A1H6B4P9_9SPHI</name>
<dbReference type="NCBIfam" id="TIGR04056">
    <property type="entry name" value="OMP_RagA_SusC"/>
    <property type="match status" value="1"/>
</dbReference>
<dbReference type="Gene3D" id="2.40.170.20">
    <property type="entry name" value="TonB-dependent receptor, beta-barrel domain"/>
    <property type="match status" value="1"/>
</dbReference>
<feature type="domain" description="TonB-dependent receptor plug" evidence="9">
    <location>
        <begin position="137"/>
        <end position="267"/>
    </location>
</feature>
<accession>A0A1H6B4P9</accession>
<dbReference type="InterPro" id="IPR039426">
    <property type="entry name" value="TonB-dep_rcpt-like"/>
</dbReference>
<organism evidence="10 11">
    <name type="scientific">Sphingobacterium lactis</name>
    <dbReference type="NCBI Taxonomy" id="797291"/>
    <lineage>
        <taxon>Bacteria</taxon>
        <taxon>Pseudomonadati</taxon>
        <taxon>Bacteroidota</taxon>
        <taxon>Sphingobacteriia</taxon>
        <taxon>Sphingobacteriales</taxon>
        <taxon>Sphingobacteriaceae</taxon>
        <taxon>Sphingobacterium</taxon>
    </lineage>
</organism>
<dbReference type="RefSeq" id="WP_103907074.1">
    <property type="nucleotide sequence ID" value="NZ_CP049246.1"/>
</dbReference>
<gene>
    <name evidence="10" type="ORF">SAMN05421877_109173</name>
</gene>
<dbReference type="InterPro" id="IPR012910">
    <property type="entry name" value="Plug_dom"/>
</dbReference>
<dbReference type="InterPro" id="IPR036942">
    <property type="entry name" value="Beta-barrel_TonB_sf"/>
</dbReference>
<keyword evidence="5 7" id="KW-0472">Membrane</keyword>
<keyword evidence="4 7" id="KW-0812">Transmembrane</keyword>
<dbReference type="GO" id="GO:0009279">
    <property type="term" value="C:cell outer membrane"/>
    <property type="evidence" value="ECO:0007669"/>
    <property type="project" value="UniProtKB-SubCell"/>
</dbReference>
<protein>
    <submittedName>
        <fullName evidence="10">TonB-linked outer membrane protein, SusC/RagA family</fullName>
    </submittedName>
</protein>
<comment type="subcellular location">
    <subcellularLocation>
        <location evidence="1 7">Cell outer membrane</location>
        <topology evidence="1 7">Multi-pass membrane protein</topology>
    </subcellularLocation>
</comment>
<dbReference type="Proteomes" id="UP000236731">
    <property type="component" value="Unassembled WGS sequence"/>
</dbReference>
<feature type="chain" id="PRO_5009293335" evidence="8">
    <location>
        <begin position="26"/>
        <end position="1080"/>
    </location>
</feature>
<keyword evidence="8" id="KW-0732">Signal</keyword>
<dbReference type="EMBL" id="FNUT01000009">
    <property type="protein sequence ID" value="SEG55829.1"/>
    <property type="molecule type" value="Genomic_DNA"/>
</dbReference>
<reference evidence="11" key="1">
    <citation type="submission" date="2016-10" db="EMBL/GenBank/DDBJ databases">
        <authorList>
            <person name="Varghese N."/>
            <person name="Submissions S."/>
        </authorList>
    </citation>
    <scope>NUCLEOTIDE SEQUENCE [LARGE SCALE GENOMIC DNA]</scope>
    <source>
        <strain evidence="11">DSM 22361</strain>
    </source>
</reference>
<dbReference type="NCBIfam" id="TIGR04057">
    <property type="entry name" value="SusC_RagA_signa"/>
    <property type="match status" value="1"/>
</dbReference>
<evidence type="ECO:0000256" key="8">
    <source>
        <dbReference type="SAM" id="SignalP"/>
    </source>
</evidence>
<evidence type="ECO:0000313" key="10">
    <source>
        <dbReference type="EMBL" id="SEG55829.1"/>
    </source>
</evidence>
<proteinExistence type="inferred from homology"/>
<keyword evidence="6 7" id="KW-0998">Cell outer membrane</keyword>
<dbReference type="Pfam" id="PF07715">
    <property type="entry name" value="Plug"/>
    <property type="match status" value="1"/>
</dbReference>
<evidence type="ECO:0000256" key="2">
    <source>
        <dbReference type="ARBA" id="ARBA00022448"/>
    </source>
</evidence>
<evidence type="ECO:0000256" key="7">
    <source>
        <dbReference type="PROSITE-ProRule" id="PRU01360"/>
    </source>
</evidence>
<evidence type="ECO:0000256" key="5">
    <source>
        <dbReference type="ARBA" id="ARBA00023136"/>
    </source>
</evidence>
<keyword evidence="3 7" id="KW-1134">Transmembrane beta strand</keyword>
<keyword evidence="11" id="KW-1185">Reference proteome</keyword>
<dbReference type="InterPro" id="IPR037066">
    <property type="entry name" value="Plug_dom_sf"/>
</dbReference>
<evidence type="ECO:0000256" key="6">
    <source>
        <dbReference type="ARBA" id="ARBA00023237"/>
    </source>
</evidence>
<evidence type="ECO:0000256" key="4">
    <source>
        <dbReference type="ARBA" id="ARBA00022692"/>
    </source>
</evidence>
<feature type="signal peptide" evidence="8">
    <location>
        <begin position="1"/>
        <end position="25"/>
    </location>
</feature>
<keyword evidence="2 7" id="KW-0813">Transport</keyword>
<dbReference type="AlphaFoldDB" id="A0A1H6B4P9"/>
<comment type="similarity">
    <text evidence="7">Belongs to the TonB-dependent receptor family.</text>
</comment>
<dbReference type="OrthoDB" id="9768177at2"/>
<dbReference type="InterPro" id="IPR023996">
    <property type="entry name" value="TonB-dep_OMP_SusC/RagA"/>
</dbReference>
<dbReference type="SUPFAM" id="SSF56935">
    <property type="entry name" value="Porins"/>
    <property type="match status" value="1"/>
</dbReference>
<evidence type="ECO:0000256" key="1">
    <source>
        <dbReference type="ARBA" id="ARBA00004571"/>
    </source>
</evidence>